<dbReference type="InterPro" id="IPR001647">
    <property type="entry name" value="HTH_TetR"/>
</dbReference>
<keyword evidence="3" id="KW-0804">Transcription</keyword>
<dbReference type="EMBL" id="JBHTIS010002548">
    <property type="protein sequence ID" value="MFD1050014.1"/>
    <property type="molecule type" value="Genomic_DNA"/>
</dbReference>
<reference evidence="7" key="1">
    <citation type="journal article" date="2019" name="Int. J. Syst. Evol. Microbiol.">
        <title>The Global Catalogue of Microorganisms (GCM) 10K type strain sequencing project: providing services to taxonomists for standard genome sequencing and annotation.</title>
        <authorList>
            <consortium name="The Broad Institute Genomics Platform"/>
            <consortium name="The Broad Institute Genome Sequencing Center for Infectious Disease"/>
            <person name="Wu L."/>
            <person name="Ma J."/>
        </authorList>
    </citation>
    <scope>NUCLEOTIDE SEQUENCE [LARGE SCALE GENOMIC DNA]</scope>
    <source>
        <strain evidence="7">JCM 31486</strain>
    </source>
</reference>
<evidence type="ECO:0000256" key="2">
    <source>
        <dbReference type="ARBA" id="ARBA00023125"/>
    </source>
</evidence>
<gene>
    <name evidence="6" type="ORF">ACFQ1S_33040</name>
</gene>
<evidence type="ECO:0000256" key="3">
    <source>
        <dbReference type="ARBA" id="ARBA00023163"/>
    </source>
</evidence>
<feature type="DNA-binding region" description="H-T-H motif" evidence="4">
    <location>
        <begin position="39"/>
        <end position="58"/>
    </location>
</feature>
<dbReference type="SUPFAM" id="SSF46689">
    <property type="entry name" value="Homeodomain-like"/>
    <property type="match status" value="1"/>
</dbReference>
<comment type="caution">
    <text evidence="6">The sequence shown here is derived from an EMBL/GenBank/DDBJ whole genome shotgun (WGS) entry which is preliminary data.</text>
</comment>
<name>A0ABW3MK34_9PSEU</name>
<keyword evidence="2 4" id="KW-0238">DNA-binding</keyword>
<sequence>MDSDSPKLGRRERSKAATRQKLLTAALLAFSEKGYEAATIDEIAEAADVARATAFNYFPRKEDFVSGLLADRIVRIAAILREHHLDDPDGPFPEAMRALVRALARWYESEAKTSKVLIRSVLLTGSLLTPGYYTSAATYAKAVAAAQERGEVRSDVDASAVGSLLLDGYFGVLYRWCVDDGSVPDLESALVQTVDIILRGVA</sequence>
<dbReference type="Pfam" id="PF00440">
    <property type="entry name" value="TetR_N"/>
    <property type="match status" value="1"/>
</dbReference>
<evidence type="ECO:0000259" key="5">
    <source>
        <dbReference type="PROSITE" id="PS50977"/>
    </source>
</evidence>
<evidence type="ECO:0000256" key="4">
    <source>
        <dbReference type="PROSITE-ProRule" id="PRU00335"/>
    </source>
</evidence>
<keyword evidence="7" id="KW-1185">Reference proteome</keyword>
<evidence type="ECO:0000313" key="6">
    <source>
        <dbReference type="EMBL" id="MFD1050014.1"/>
    </source>
</evidence>
<dbReference type="SUPFAM" id="SSF48498">
    <property type="entry name" value="Tetracyclin repressor-like, C-terminal domain"/>
    <property type="match status" value="1"/>
</dbReference>
<dbReference type="InterPro" id="IPR036271">
    <property type="entry name" value="Tet_transcr_reg_TetR-rel_C_sf"/>
</dbReference>
<evidence type="ECO:0000313" key="7">
    <source>
        <dbReference type="Proteomes" id="UP001597045"/>
    </source>
</evidence>
<dbReference type="InterPro" id="IPR050109">
    <property type="entry name" value="HTH-type_TetR-like_transc_reg"/>
</dbReference>
<dbReference type="PANTHER" id="PTHR30055">
    <property type="entry name" value="HTH-TYPE TRANSCRIPTIONAL REGULATOR RUTR"/>
    <property type="match status" value="1"/>
</dbReference>
<accession>A0ABW3MK34</accession>
<dbReference type="PANTHER" id="PTHR30055:SF234">
    <property type="entry name" value="HTH-TYPE TRANSCRIPTIONAL REGULATOR BETI"/>
    <property type="match status" value="1"/>
</dbReference>
<feature type="domain" description="HTH tetR-type" evidence="5">
    <location>
        <begin position="16"/>
        <end position="76"/>
    </location>
</feature>
<dbReference type="PROSITE" id="PS50977">
    <property type="entry name" value="HTH_TETR_2"/>
    <property type="match status" value="1"/>
</dbReference>
<evidence type="ECO:0000256" key="1">
    <source>
        <dbReference type="ARBA" id="ARBA00023015"/>
    </source>
</evidence>
<organism evidence="6 7">
    <name type="scientific">Kibdelosporangium lantanae</name>
    <dbReference type="NCBI Taxonomy" id="1497396"/>
    <lineage>
        <taxon>Bacteria</taxon>
        <taxon>Bacillati</taxon>
        <taxon>Actinomycetota</taxon>
        <taxon>Actinomycetes</taxon>
        <taxon>Pseudonocardiales</taxon>
        <taxon>Pseudonocardiaceae</taxon>
        <taxon>Kibdelosporangium</taxon>
    </lineage>
</organism>
<keyword evidence="1" id="KW-0805">Transcription regulation</keyword>
<dbReference type="Proteomes" id="UP001597045">
    <property type="component" value="Unassembled WGS sequence"/>
</dbReference>
<protein>
    <submittedName>
        <fullName evidence="6">TetR/AcrR family transcriptional regulator</fullName>
    </submittedName>
</protein>
<dbReference type="InterPro" id="IPR009057">
    <property type="entry name" value="Homeodomain-like_sf"/>
</dbReference>
<proteinExistence type="predicted"/>
<dbReference type="PRINTS" id="PR00455">
    <property type="entry name" value="HTHTETR"/>
</dbReference>
<dbReference type="Gene3D" id="1.10.357.10">
    <property type="entry name" value="Tetracycline Repressor, domain 2"/>
    <property type="match status" value="1"/>
</dbReference>